<dbReference type="EMBL" id="NEVH01002717">
    <property type="protein sequence ID" value="PNF41404.1"/>
    <property type="molecule type" value="Genomic_DNA"/>
</dbReference>
<dbReference type="InParanoid" id="A0A2J7RKP1"/>
<comment type="caution">
    <text evidence="1">The sequence shown here is derived from an EMBL/GenBank/DDBJ whole genome shotgun (WGS) entry which is preliminary data.</text>
</comment>
<sequence>MINDCGALAGMRIGSSATLSTTNTTSLNLGANPGCCGQKLPATRNGQSSVRVMLVYMHLVICSSY</sequence>
<proteinExistence type="predicted"/>
<dbReference type="AlphaFoldDB" id="A0A2J7RKP1"/>
<keyword evidence="2" id="KW-1185">Reference proteome</keyword>
<name>A0A2J7RKP1_9NEOP</name>
<accession>A0A2J7RKP1</accession>
<dbReference type="Proteomes" id="UP000235965">
    <property type="component" value="Unassembled WGS sequence"/>
</dbReference>
<evidence type="ECO:0000313" key="2">
    <source>
        <dbReference type="Proteomes" id="UP000235965"/>
    </source>
</evidence>
<protein>
    <submittedName>
        <fullName evidence="1">Uncharacterized protein</fullName>
    </submittedName>
</protein>
<evidence type="ECO:0000313" key="1">
    <source>
        <dbReference type="EMBL" id="PNF41404.1"/>
    </source>
</evidence>
<reference evidence="1 2" key="1">
    <citation type="submission" date="2017-12" db="EMBL/GenBank/DDBJ databases">
        <title>Hemimetabolous genomes reveal molecular basis of termite eusociality.</title>
        <authorList>
            <person name="Harrison M.C."/>
            <person name="Jongepier E."/>
            <person name="Robertson H.M."/>
            <person name="Arning N."/>
            <person name="Bitard-Feildel T."/>
            <person name="Chao H."/>
            <person name="Childers C.P."/>
            <person name="Dinh H."/>
            <person name="Doddapaneni H."/>
            <person name="Dugan S."/>
            <person name="Gowin J."/>
            <person name="Greiner C."/>
            <person name="Han Y."/>
            <person name="Hu H."/>
            <person name="Hughes D.S.T."/>
            <person name="Huylmans A.-K."/>
            <person name="Kemena C."/>
            <person name="Kremer L.P.M."/>
            <person name="Lee S.L."/>
            <person name="Lopez-Ezquerra A."/>
            <person name="Mallet L."/>
            <person name="Monroy-Kuhn J.M."/>
            <person name="Moser A."/>
            <person name="Murali S.C."/>
            <person name="Muzny D.M."/>
            <person name="Otani S."/>
            <person name="Piulachs M.-D."/>
            <person name="Poelchau M."/>
            <person name="Qu J."/>
            <person name="Schaub F."/>
            <person name="Wada-Katsumata A."/>
            <person name="Worley K.C."/>
            <person name="Xie Q."/>
            <person name="Ylla G."/>
            <person name="Poulsen M."/>
            <person name="Gibbs R.A."/>
            <person name="Schal C."/>
            <person name="Richards S."/>
            <person name="Belles X."/>
            <person name="Korb J."/>
            <person name="Bornberg-Bauer E."/>
        </authorList>
    </citation>
    <scope>NUCLEOTIDE SEQUENCE [LARGE SCALE GENOMIC DNA]</scope>
    <source>
        <tissue evidence="1">Whole body</tissue>
    </source>
</reference>
<organism evidence="1 2">
    <name type="scientific">Cryptotermes secundus</name>
    <dbReference type="NCBI Taxonomy" id="105785"/>
    <lineage>
        <taxon>Eukaryota</taxon>
        <taxon>Metazoa</taxon>
        <taxon>Ecdysozoa</taxon>
        <taxon>Arthropoda</taxon>
        <taxon>Hexapoda</taxon>
        <taxon>Insecta</taxon>
        <taxon>Pterygota</taxon>
        <taxon>Neoptera</taxon>
        <taxon>Polyneoptera</taxon>
        <taxon>Dictyoptera</taxon>
        <taxon>Blattodea</taxon>
        <taxon>Blattoidea</taxon>
        <taxon>Termitoidae</taxon>
        <taxon>Kalotermitidae</taxon>
        <taxon>Cryptotermitinae</taxon>
        <taxon>Cryptotermes</taxon>
    </lineage>
</organism>
<gene>
    <name evidence="1" type="ORF">B7P43_G14425</name>
</gene>